<organism evidence="1 2">
    <name type="scientific">Mycobacterium phage Faith1</name>
    <dbReference type="NCBI Taxonomy" id="2920893"/>
    <lineage>
        <taxon>Viruses</taxon>
        <taxon>Duplodnaviria</taxon>
        <taxon>Heunggongvirae</taxon>
        <taxon>Uroviricota</taxon>
        <taxon>Caudoviricetes</taxon>
        <taxon>Vilmaviridae</taxon>
        <taxon>Lclasvirinae</taxon>
        <taxon>Faithunavirus</taxon>
        <taxon>Faithunavirus faith1</taxon>
    </lineage>
</organism>
<gene>
    <name evidence="1" type="primary">125</name>
    <name evidence="1" type="ORF">SEA_FAITH1_125</name>
</gene>
<sequence length="32" mass="3556">MTKCDVCGVAIELTPSPYLTYCVDCFKDLPDD</sequence>
<protein>
    <submittedName>
        <fullName evidence="1">Uncharacterized protein</fullName>
    </submittedName>
</protein>
<dbReference type="KEGG" id="vg:10894764"/>
<dbReference type="RefSeq" id="YP_004539057.1">
    <property type="nucleotide sequence ID" value="NC_015584.1"/>
</dbReference>
<accession>F6M8A8</accession>
<dbReference type="GeneID" id="10894764"/>
<dbReference type="EMBL" id="JF744988">
    <property type="protein sequence ID" value="AEF57295.1"/>
    <property type="molecule type" value="Genomic_DNA"/>
</dbReference>
<reference evidence="1 2" key="1">
    <citation type="journal article" date="2012" name="J. Virol.">
        <title>Complete Genome Sequences of 138 Mycobacteriophages.</title>
        <authorList>
            <consortium name="the Science Education Alliance Phage Hunters Advancing Genomics and Evolutionary Science Program"/>
            <consortium name="the KwaZulu-Natal Research Institute for Tuberculosis and HIV Mycobacterial Genetics Course Students"/>
            <consortium name="the Phage Hunters Integrating Research and Education Program"/>
            <person name="Hatfull G.F."/>
        </authorList>
    </citation>
    <scope>NUCLEOTIDE SEQUENCE [LARGE SCALE GENOMIC DNA]</scope>
</reference>
<proteinExistence type="predicted"/>
<name>F6M8A8_9CAUD</name>
<dbReference type="OrthoDB" id="40813at10239"/>
<evidence type="ECO:0000313" key="2">
    <source>
        <dbReference type="Proteomes" id="UP000009244"/>
    </source>
</evidence>
<evidence type="ECO:0000313" key="1">
    <source>
        <dbReference type="EMBL" id="AEF57295.1"/>
    </source>
</evidence>
<keyword evidence="2" id="KW-1185">Reference proteome</keyword>
<dbReference type="Proteomes" id="UP000009244">
    <property type="component" value="Segment"/>
</dbReference>